<dbReference type="EMBL" id="MT144119">
    <property type="protein sequence ID" value="QJA49133.1"/>
    <property type="molecule type" value="Genomic_DNA"/>
</dbReference>
<protein>
    <submittedName>
        <fullName evidence="1">Putative capsid protein</fullName>
    </submittedName>
</protein>
<dbReference type="Pfam" id="PF21628">
    <property type="entry name" value="Gp10-like"/>
    <property type="match status" value="1"/>
</dbReference>
<gene>
    <name evidence="1" type="ORF">TM448A01234_0010</name>
</gene>
<accession>A0A6H1ZMH5</accession>
<organism evidence="1">
    <name type="scientific">viral metagenome</name>
    <dbReference type="NCBI Taxonomy" id="1070528"/>
    <lineage>
        <taxon>unclassified sequences</taxon>
        <taxon>metagenomes</taxon>
        <taxon>organismal metagenomes</taxon>
    </lineage>
</organism>
<reference evidence="1" key="1">
    <citation type="submission" date="2020-03" db="EMBL/GenBank/DDBJ databases">
        <title>The deep terrestrial virosphere.</title>
        <authorList>
            <person name="Holmfeldt K."/>
            <person name="Nilsson E."/>
            <person name="Simone D."/>
            <person name="Lopez-Fernandez M."/>
            <person name="Wu X."/>
            <person name="de Brujin I."/>
            <person name="Lundin D."/>
            <person name="Andersson A."/>
            <person name="Bertilsson S."/>
            <person name="Dopson M."/>
        </authorList>
    </citation>
    <scope>NUCLEOTIDE SEQUENCE</scope>
    <source>
        <strain evidence="1">TM448A01234</strain>
    </source>
</reference>
<dbReference type="InterPro" id="IPR049302">
    <property type="entry name" value="Gp10-like"/>
</dbReference>
<proteinExistence type="predicted"/>
<evidence type="ECO:0000313" key="1">
    <source>
        <dbReference type="EMBL" id="QJA49133.1"/>
    </source>
</evidence>
<name>A0A6H1ZMH5_9ZZZZ</name>
<dbReference type="AlphaFoldDB" id="A0A6H1ZMH5"/>
<sequence length="112" mass="12831">MELTEMKLPPPKKTKESPEVCSEYGSELWPYGLRLSFEKEQVDKLPSLKNYKVGDAVTIQAKATVTQVSSTERQKGSDRYTVEMQIEKIGCEPNKPLNKMNMKEYRTAREGK</sequence>